<evidence type="ECO:0000313" key="1">
    <source>
        <dbReference type="EnsemblPlants" id="AVESA.00010b.r2.6DG1182330.1.CDS.1"/>
    </source>
</evidence>
<reference evidence="1" key="2">
    <citation type="submission" date="2025-09" db="UniProtKB">
        <authorList>
            <consortium name="EnsemblPlants"/>
        </authorList>
    </citation>
    <scope>IDENTIFICATION</scope>
</reference>
<name>A0ACD5ZME2_AVESA</name>
<proteinExistence type="predicted"/>
<dbReference type="EnsemblPlants" id="AVESA.00010b.r2.6DG1182330.1">
    <property type="protein sequence ID" value="AVESA.00010b.r2.6DG1182330.1.CDS.1"/>
    <property type="gene ID" value="AVESA.00010b.r2.6DG1182330"/>
</dbReference>
<sequence length="207" mass="22545">MSDLLARLRAWFRGNENGRRRACYGLTVTFLSMLVFCVLVATVGYWKAFVFAGLVLAAFTLAECLVPESWRVEQQRSAEHQATAGAAGAPRPVCQFGLAKAWIDALPTFAYSQSGTEGSGDIESGSGQLCSVCLEDLEDGEMVRQLPTCKHLFHVECIDMWLHSHTTCPVCRCDLSPPRTITAKVPPAVDTEPPTTHDALPPVYVAA</sequence>
<evidence type="ECO:0000313" key="2">
    <source>
        <dbReference type="Proteomes" id="UP001732700"/>
    </source>
</evidence>
<reference evidence="1" key="1">
    <citation type="submission" date="2021-05" db="EMBL/GenBank/DDBJ databases">
        <authorList>
            <person name="Scholz U."/>
            <person name="Mascher M."/>
            <person name="Fiebig A."/>
        </authorList>
    </citation>
    <scope>NUCLEOTIDE SEQUENCE [LARGE SCALE GENOMIC DNA]</scope>
</reference>
<accession>A0ACD5ZME2</accession>
<dbReference type="Proteomes" id="UP001732700">
    <property type="component" value="Chromosome 6D"/>
</dbReference>
<protein>
    <submittedName>
        <fullName evidence="1">Uncharacterized protein</fullName>
    </submittedName>
</protein>
<organism evidence="1 2">
    <name type="scientific">Avena sativa</name>
    <name type="common">Oat</name>
    <dbReference type="NCBI Taxonomy" id="4498"/>
    <lineage>
        <taxon>Eukaryota</taxon>
        <taxon>Viridiplantae</taxon>
        <taxon>Streptophyta</taxon>
        <taxon>Embryophyta</taxon>
        <taxon>Tracheophyta</taxon>
        <taxon>Spermatophyta</taxon>
        <taxon>Magnoliopsida</taxon>
        <taxon>Liliopsida</taxon>
        <taxon>Poales</taxon>
        <taxon>Poaceae</taxon>
        <taxon>BOP clade</taxon>
        <taxon>Pooideae</taxon>
        <taxon>Poodae</taxon>
        <taxon>Poeae</taxon>
        <taxon>Poeae Chloroplast Group 1 (Aveneae type)</taxon>
        <taxon>Aveninae</taxon>
        <taxon>Avena</taxon>
    </lineage>
</organism>
<keyword evidence="2" id="KW-1185">Reference proteome</keyword>